<sequence>MMSHVLVLSFLVSACGIRLGPSHTQQAYTNVENLRGQSVTMWQTGWSTLVQIPKVIDDEVKLLLRANIQPGAEGPCGPAYIRELMLSGSWLGTGNVFARAGSMESQAPFAVSVGDGPLELLSNVNGTHFVNNSICTIRGKLDVKEPESWGPDVNLLIDAGGVTVEVQQHTMGRFNESSAMFDLFISGLETSGSVGGWTGDDGAPEVPKNCVSMIQLPGHFEQASSVVRFIK</sequence>
<reference evidence="2" key="1">
    <citation type="submission" date="2021-01" db="EMBL/GenBank/DDBJ databases">
        <authorList>
            <person name="Corre E."/>
            <person name="Pelletier E."/>
            <person name="Niang G."/>
            <person name="Scheremetjew M."/>
            <person name="Finn R."/>
            <person name="Kale V."/>
            <person name="Holt S."/>
            <person name="Cochrane G."/>
            <person name="Meng A."/>
            <person name="Brown T."/>
            <person name="Cohen L."/>
        </authorList>
    </citation>
    <scope>NUCLEOTIDE SEQUENCE</scope>
</reference>
<keyword evidence="1" id="KW-0732">Signal</keyword>
<dbReference type="EMBL" id="HBFQ01038053">
    <property type="protein sequence ID" value="CAD8852597.1"/>
    <property type="molecule type" value="Transcribed_RNA"/>
</dbReference>
<name>A0A7S1AFM7_NOCSC</name>
<evidence type="ECO:0000256" key="1">
    <source>
        <dbReference type="SAM" id="SignalP"/>
    </source>
</evidence>
<feature type="chain" id="PRO_5030860000" evidence="1">
    <location>
        <begin position="17"/>
        <end position="231"/>
    </location>
</feature>
<gene>
    <name evidence="2" type="ORF">NSCI0253_LOCUS26947</name>
</gene>
<organism evidence="2">
    <name type="scientific">Noctiluca scintillans</name>
    <name type="common">Sea sparkle</name>
    <name type="synonym">Red tide dinoflagellate</name>
    <dbReference type="NCBI Taxonomy" id="2966"/>
    <lineage>
        <taxon>Eukaryota</taxon>
        <taxon>Sar</taxon>
        <taxon>Alveolata</taxon>
        <taxon>Dinophyceae</taxon>
        <taxon>Noctilucales</taxon>
        <taxon>Noctilucaceae</taxon>
        <taxon>Noctiluca</taxon>
    </lineage>
</organism>
<dbReference type="AlphaFoldDB" id="A0A7S1AFM7"/>
<protein>
    <submittedName>
        <fullName evidence="2">Uncharacterized protein</fullName>
    </submittedName>
</protein>
<evidence type="ECO:0000313" key="2">
    <source>
        <dbReference type="EMBL" id="CAD8852597.1"/>
    </source>
</evidence>
<proteinExistence type="predicted"/>
<accession>A0A7S1AFM7</accession>
<feature type="signal peptide" evidence="1">
    <location>
        <begin position="1"/>
        <end position="16"/>
    </location>
</feature>